<gene>
    <name evidence="1" type="ORF">CUU66_21980</name>
</gene>
<keyword evidence="2" id="KW-1185">Reference proteome</keyword>
<sequence>MKLQTYLKLWNSHVSKVLARQKNVANKKMPGPLGNQEIQPFHKVVFANFVVIVIEQGVDWSVRMLAIRVAGPRASSASPVGSPDR</sequence>
<dbReference type="Proteomes" id="UP000234748">
    <property type="component" value="Unassembled WGS sequence"/>
</dbReference>
<organism evidence="1 2">
    <name type="scientific">Peribacillus deserti</name>
    <dbReference type="NCBI Taxonomy" id="673318"/>
    <lineage>
        <taxon>Bacteria</taxon>
        <taxon>Bacillati</taxon>
        <taxon>Bacillota</taxon>
        <taxon>Bacilli</taxon>
        <taxon>Bacillales</taxon>
        <taxon>Bacillaceae</taxon>
        <taxon>Peribacillus</taxon>
    </lineage>
</organism>
<reference evidence="1 2" key="1">
    <citation type="submission" date="2017-11" db="EMBL/GenBank/DDBJ databases">
        <title>Comparitive Functional Genomics of Dry Heat Resistant strains isolated from the Viking Spacecraft.</title>
        <authorList>
            <person name="Seuylemezian A."/>
            <person name="Cooper K."/>
            <person name="Vaishampayan P."/>
        </authorList>
    </citation>
    <scope>NUCLEOTIDE SEQUENCE [LARGE SCALE GENOMIC DNA]</scope>
    <source>
        <strain evidence="1 2">V1-29</strain>
    </source>
</reference>
<protein>
    <submittedName>
        <fullName evidence="1">Uncharacterized protein</fullName>
    </submittedName>
</protein>
<comment type="caution">
    <text evidence="1">The sequence shown here is derived from an EMBL/GenBank/DDBJ whole genome shotgun (WGS) entry which is preliminary data.</text>
</comment>
<dbReference type="EMBL" id="PGUY01000078">
    <property type="protein sequence ID" value="PLT27783.1"/>
    <property type="molecule type" value="Genomic_DNA"/>
</dbReference>
<evidence type="ECO:0000313" key="1">
    <source>
        <dbReference type="EMBL" id="PLT27783.1"/>
    </source>
</evidence>
<name>A0A2N5M0I2_9BACI</name>
<proteinExistence type="predicted"/>
<dbReference type="AlphaFoldDB" id="A0A2N5M0I2"/>
<evidence type="ECO:0000313" key="2">
    <source>
        <dbReference type="Proteomes" id="UP000234748"/>
    </source>
</evidence>
<accession>A0A2N5M0I2</accession>